<dbReference type="HOGENOM" id="CLU_2825148_0_0_7"/>
<dbReference type="RefSeq" id="WP_012828749.1">
    <property type="nucleotide sequence ID" value="NC_013440.1"/>
</dbReference>
<protein>
    <submittedName>
        <fullName evidence="1">Uncharacterized protein</fullName>
    </submittedName>
</protein>
<sequence>MGTIFTGLSPDPHDALSVLAFVFCPPGVFVPAGDLEELEAVAELMAPAKAEMVRRWYEAYQARLRN</sequence>
<dbReference type="EMBL" id="CP001804">
    <property type="protein sequence ID" value="ACY16150.1"/>
    <property type="molecule type" value="Genomic_DNA"/>
</dbReference>
<evidence type="ECO:0000313" key="2">
    <source>
        <dbReference type="Proteomes" id="UP000001880"/>
    </source>
</evidence>
<dbReference type="AlphaFoldDB" id="D0LXA8"/>
<dbReference type="Proteomes" id="UP000001880">
    <property type="component" value="Chromosome"/>
</dbReference>
<accession>D0LXA8</accession>
<name>D0LXA8_HALO1</name>
<evidence type="ECO:0000313" key="1">
    <source>
        <dbReference type="EMBL" id="ACY16150.1"/>
    </source>
</evidence>
<dbReference type="KEGG" id="hoh:Hoch_3648"/>
<gene>
    <name evidence="1" type="ordered locus">Hoch_3648</name>
</gene>
<keyword evidence="2" id="KW-1185">Reference proteome</keyword>
<proteinExistence type="predicted"/>
<reference evidence="1 2" key="1">
    <citation type="journal article" date="2010" name="Stand. Genomic Sci.">
        <title>Complete genome sequence of Haliangium ochraceum type strain (SMP-2).</title>
        <authorList>
            <consortium name="US DOE Joint Genome Institute (JGI-PGF)"/>
            <person name="Ivanova N."/>
            <person name="Daum C."/>
            <person name="Lang E."/>
            <person name="Abt B."/>
            <person name="Kopitz M."/>
            <person name="Saunders E."/>
            <person name="Lapidus A."/>
            <person name="Lucas S."/>
            <person name="Glavina Del Rio T."/>
            <person name="Nolan M."/>
            <person name="Tice H."/>
            <person name="Copeland A."/>
            <person name="Cheng J.F."/>
            <person name="Chen F."/>
            <person name="Bruce D."/>
            <person name="Goodwin L."/>
            <person name="Pitluck S."/>
            <person name="Mavromatis K."/>
            <person name="Pati A."/>
            <person name="Mikhailova N."/>
            <person name="Chen A."/>
            <person name="Palaniappan K."/>
            <person name="Land M."/>
            <person name="Hauser L."/>
            <person name="Chang Y.J."/>
            <person name="Jeffries C.D."/>
            <person name="Detter J.C."/>
            <person name="Brettin T."/>
            <person name="Rohde M."/>
            <person name="Goker M."/>
            <person name="Bristow J."/>
            <person name="Markowitz V."/>
            <person name="Eisen J.A."/>
            <person name="Hugenholtz P."/>
            <person name="Kyrpides N.C."/>
            <person name="Klenk H.P."/>
        </authorList>
    </citation>
    <scope>NUCLEOTIDE SEQUENCE [LARGE SCALE GENOMIC DNA]</scope>
    <source>
        <strain evidence="2">DSM 14365 / CIP 107738 / JCM 11303 / AJ 13395 / SMP-2</strain>
    </source>
</reference>
<organism evidence="1 2">
    <name type="scientific">Haliangium ochraceum (strain DSM 14365 / JCM 11303 / SMP-2)</name>
    <dbReference type="NCBI Taxonomy" id="502025"/>
    <lineage>
        <taxon>Bacteria</taxon>
        <taxon>Pseudomonadati</taxon>
        <taxon>Myxococcota</taxon>
        <taxon>Polyangia</taxon>
        <taxon>Haliangiales</taxon>
        <taxon>Kofleriaceae</taxon>
        <taxon>Haliangium</taxon>
    </lineage>
</organism>